<feature type="non-terminal residue" evidence="12">
    <location>
        <position position="1"/>
    </location>
</feature>
<evidence type="ECO:0000256" key="4">
    <source>
        <dbReference type="ARBA" id="ARBA00022692"/>
    </source>
</evidence>
<organism evidence="12 13">
    <name type="scientific">Pristionchus mayeri</name>
    <dbReference type="NCBI Taxonomy" id="1317129"/>
    <lineage>
        <taxon>Eukaryota</taxon>
        <taxon>Metazoa</taxon>
        <taxon>Ecdysozoa</taxon>
        <taxon>Nematoda</taxon>
        <taxon>Chromadorea</taxon>
        <taxon>Rhabditida</taxon>
        <taxon>Rhabditina</taxon>
        <taxon>Diplogasteromorpha</taxon>
        <taxon>Diplogasteroidea</taxon>
        <taxon>Neodiplogasteridae</taxon>
        <taxon>Pristionchus</taxon>
    </lineage>
</organism>
<evidence type="ECO:0000256" key="5">
    <source>
        <dbReference type="ARBA" id="ARBA00022794"/>
    </source>
</evidence>
<accession>A0AAN5IGJ5</accession>
<evidence type="ECO:0000256" key="1">
    <source>
        <dbReference type="ARBA" id="ARBA00004138"/>
    </source>
</evidence>
<dbReference type="PANTHER" id="PTHR28388">
    <property type="entry name" value="TRANSMEMBRANE PROTEIN 237"/>
    <property type="match status" value="1"/>
</dbReference>
<evidence type="ECO:0000313" key="13">
    <source>
        <dbReference type="Proteomes" id="UP001328107"/>
    </source>
</evidence>
<evidence type="ECO:0000313" key="12">
    <source>
        <dbReference type="EMBL" id="GMR63106.1"/>
    </source>
</evidence>
<protein>
    <submittedName>
        <fullName evidence="12">Uncharacterized protein</fullName>
    </submittedName>
</protein>
<evidence type="ECO:0000256" key="8">
    <source>
        <dbReference type="ARBA" id="ARBA00023136"/>
    </source>
</evidence>
<dbReference type="GO" id="GO:0016020">
    <property type="term" value="C:membrane"/>
    <property type="evidence" value="ECO:0007669"/>
    <property type="project" value="UniProtKB-SubCell"/>
</dbReference>
<evidence type="ECO:0000256" key="2">
    <source>
        <dbReference type="ARBA" id="ARBA00004141"/>
    </source>
</evidence>
<name>A0AAN5IGJ5_9BILA</name>
<evidence type="ECO:0000256" key="6">
    <source>
        <dbReference type="ARBA" id="ARBA00022989"/>
    </source>
</evidence>
<evidence type="ECO:0000256" key="3">
    <source>
        <dbReference type="ARBA" id="ARBA00008783"/>
    </source>
</evidence>
<dbReference type="PANTHER" id="PTHR28388:SF1">
    <property type="entry name" value="TRANSMEMBRANE PROTEIN 237"/>
    <property type="match status" value="1"/>
</dbReference>
<comment type="function">
    <text evidence="10">Component of the transition zone in primary cilia. Required for ciliogenesis.</text>
</comment>
<keyword evidence="9" id="KW-0966">Cell projection</keyword>
<keyword evidence="13" id="KW-1185">Reference proteome</keyword>
<evidence type="ECO:0000256" key="9">
    <source>
        <dbReference type="ARBA" id="ARBA00023273"/>
    </source>
</evidence>
<dbReference type="AlphaFoldDB" id="A0AAN5IGJ5"/>
<evidence type="ECO:0000256" key="7">
    <source>
        <dbReference type="ARBA" id="ARBA00023069"/>
    </source>
</evidence>
<keyword evidence="7" id="KW-0969">Cilium</keyword>
<keyword evidence="4 11" id="KW-0812">Transmembrane</keyword>
<proteinExistence type="inferred from homology"/>
<evidence type="ECO:0000256" key="11">
    <source>
        <dbReference type="SAM" id="Phobius"/>
    </source>
</evidence>
<reference evidence="13" key="1">
    <citation type="submission" date="2022-10" db="EMBL/GenBank/DDBJ databases">
        <title>Genome assembly of Pristionchus species.</title>
        <authorList>
            <person name="Yoshida K."/>
            <person name="Sommer R.J."/>
        </authorList>
    </citation>
    <scope>NUCLEOTIDE SEQUENCE [LARGE SCALE GENOMIC DNA]</scope>
    <source>
        <strain evidence="13">RS5460</strain>
    </source>
</reference>
<dbReference type="InterPro" id="IPR029409">
    <property type="entry name" value="TMEM237"/>
</dbReference>
<sequence length="314" mass="34903">LDDSGNIVYPNLAYFDDLDKEKEKIEHTRDIYVEERKSFRRTRRHVLETALRQASDDREAQGMLETAALKSVTHAMAFQTALNLLALTLQGFLSGLAVAHAVFAYVFADRDLLLRGYRWMALPVHATFMVCFILGIMAAVDRVRWHEFSLRKLSTWINAFGGLLQLIPMIIGLAASEMTLYFDEAVAPSIKSPVLSESAILTWKALSTVRAACAVFSWITVAFQPTNTAILEHIGAFMLPEEAREAHDYYKEAGDATMAESRIPKVFGDVFEGVAKNMKERMGVTSVPADMSVLLKNAADLSSNPTDVPPSIPK</sequence>
<feature type="transmembrane region" description="Helical" evidence="11">
    <location>
        <begin position="160"/>
        <end position="182"/>
    </location>
</feature>
<keyword evidence="5" id="KW-0970">Cilium biogenesis/degradation</keyword>
<dbReference type="GO" id="GO:0035869">
    <property type="term" value="C:ciliary transition zone"/>
    <property type="evidence" value="ECO:0007669"/>
    <property type="project" value="TreeGrafter"/>
</dbReference>
<feature type="transmembrane region" description="Helical" evidence="11">
    <location>
        <begin position="84"/>
        <end position="107"/>
    </location>
</feature>
<dbReference type="EMBL" id="BTRK01000006">
    <property type="protein sequence ID" value="GMR63106.1"/>
    <property type="molecule type" value="Genomic_DNA"/>
</dbReference>
<dbReference type="Pfam" id="PF15383">
    <property type="entry name" value="TMEM237"/>
    <property type="match status" value="1"/>
</dbReference>
<comment type="subcellular location">
    <subcellularLocation>
        <location evidence="1">Cell projection</location>
        <location evidence="1">Cilium</location>
    </subcellularLocation>
    <subcellularLocation>
        <location evidence="2">Membrane</location>
        <topology evidence="2">Multi-pass membrane protein</topology>
    </subcellularLocation>
</comment>
<keyword evidence="8 11" id="KW-0472">Membrane</keyword>
<feature type="transmembrane region" description="Helical" evidence="11">
    <location>
        <begin position="119"/>
        <end position="140"/>
    </location>
</feature>
<feature type="non-terminal residue" evidence="12">
    <location>
        <position position="314"/>
    </location>
</feature>
<dbReference type="GO" id="GO:0060271">
    <property type="term" value="P:cilium assembly"/>
    <property type="evidence" value="ECO:0007669"/>
    <property type="project" value="TreeGrafter"/>
</dbReference>
<dbReference type="Proteomes" id="UP001328107">
    <property type="component" value="Unassembled WGS sequence"/>
</dbReference>
<evidence type="ECO:0000256" key="10">
    <source>
        <dbReference type="ARBA" id="ARBA00025631"/>
    </source>
</evidence>
<gene>
    <name evidence="12" type="ORF">PMAYCL1PPCAC_33301</name>
</gene>
<comment type="similarity">
    <text evidence="3">Belongs to the TMEM237 family.</text>
</comment>
<keyword evidence="6 11" id="KW-1133">Transmembrane helix</keyword>
<comment type="caution">
    <text evidence="12">The sequence shown here is derived from an EMBL/GenBank/DDBJ whole genome shotgun (WGS) entry which is preliminary data.</text>
</comment>